<accession>A0ABY5V5Z2</accession>
<reference evidence="3" key="1">
    <citation type="journal article" date="2022" name="Cell">
        <title>Design, construction, and in vivo augmentation of a complex gut microbiome.</title>
        <authorList>
            <person name="Cheng A.G."/>
            <person name="Ho P.Y."/>
            <person name="Aranda-Diaz A."/>
            <person name="Jain S."/>
            <person name="Yu F.B."/>
            <person name="Meng X."/>
            <person name="Wang M."/>
            <person name="Iakiviak M."/>
            <person name="Nagashima K."/>
            <person name="Zhao A."/>
            <person name="Murugkar P."/>
            <person name="Patil A."/>
            <person name="Atabakhsh K."/>
            <person name="Weakley A."/>
            <person name="Yan J."/>
            <person name="Brumbaugh A.R."/>
            <person name="Higginbottom S."/>
            <person name="Dimas A."/>
            <person name="Shiver A.L."/>
            <person name="Deutschbauer A."/>
            <person name="Neff N."/>
            <person name="Sonnenburg J.L."/>
            <person name="Huang K.C."/>
            <person name="Fischbach M.A."/>
        </authorList>
    </citation>
    <scope>NUCLEOTIDE SEQUENCE</scope>
    <source>
        <strain evidence="3">JC50</strain>
    </source>
</reference>
<dbReference type="EMBL" id="CP102252">
    <property type="protein sequence ID" value="UWN65051.1"/>
    <property type="molecule type" value="Genomic_DNA"/>
</dbReference>
<feature type="transmembrane region" description="Helical" evidence="1">
    <location>
        <begin position="12"/>
        <end position="30"/>
    </location>
</feature>
<keyword evidence="1" id="KW-0472">Membrane</keyword>
<keyword evidence="4" id="KW-1185">Reference proteome</keyword>
<dbReference type="PANTHER" id="PTHR34220:SF7">
    <property type="entry name" value="SENSOR HISTIDINE KINASE YPDA"/>
    <property type="match status" value="1"/>
</dbReference>
<feature type="domain" description="Signal transduction histidine kinase internal region" evidence="2">
    <location>
        <begin position="168"/>
        <end position="244"/>
    </location>
</feature>
<proteinExistence type="predicted"/>
<feature type="transmembrane region" description="Helical" evidence="1">
    <location>
        <begin position="78"/>
        <end position="100"/>
    </location>
</feature>
<evidence type="ECO:0000259" key="2">
    <source>
        <dbReference type="Pfam" id="PF06580"/>
    </source>
</evidence>
<feature type="transmembrane region" description="Helical" evidence="1">
    <location>
        <begin position="42"/>
        <end position="66"/>
    </location>
</feature>
<keyword evidence="3" id="KW-0808">Transferase</keyword>
<dbReference type="InterPro" id="IPR010559">
    <property type="entry name" value="Sig_transdc_His_kin_internal"/>
</dbReference>
<name>A0ABY5V5Z2_9BACT</name>
<gene>
    <name evidence="3" type="ORF">NQ519_15120</name>
</gene>
<keyword evidence="1" id="KW-1133">Transmembrane helix</keyword>
<dbReference type="Proteomes" id="UP001058267">
    <property type="component" value="Chromosome"/>
</dbReference>
<evidence type="ECO:0000256" key="1">
    <source>
        <dbReference type="SAM" id="Phobius"/>
    </source>
</evidence>
<evidence type="ECO:0000313" key="4">
    <source>
        <dbReference type="Proteomes" id="UP001058267"/>
    </source>
</evidence>
<keyword evidence="3" id="KW-0418">Kinase</keyword>
<dbReference type="InterPro" id="IPR050640">
    <property type="entry name" value="Bact_2-comp_sensor_kinase"/>
</dbReference>
<protein>
    <submittedName>
        <fullName evidence="3">Histidine kinase</fullName>
    </submittedName>
</protein>
<feature type="transmembrane region" description="Helical" evidence="1">
    <location>
        <begin position="120"/>
        <end position="140"/>
    </location>
</feature>
<organism evidence="3 4">
    <name type="scientific">Alistipes senegalensis JC50</name>
    <dbReference type="NCBI Taxonomy" id="1033732"/>
    <lineage>
        <taxon>Bacteria</taxon>
        <taxon>Pseudomonadati</taxon>
        <taxon>Bacteroidota</taxon>
        <taxon>Bacteroidia</taxon>
        <taxon>Bacteroidales</taxon>
        <taxon>Rikenellaceae</taxon>
        <taxon>Alistipes</taxon>
    </lineage>
</organism>
<dbReference type="RefSeq" id="WP_019150316.1">
    <property type="nucleotide sequence ID" value="NZ_CP102252.1"/>
</dbReference>
<dbReference type="GO" id="GO:0016301">
    <property type="term" value="F:kinase activity"/>
    <property type="evidence" value="ECO:0007669"/>
    <property type="project" value="UniProtKB-KW"/>
</dbReference>
<sequence length="350" mass="40339">MNAAKILDWKNIVWLSLVSYALYAMLWLVIDDETWYDSGPHFVVEMTVDFCMCVLFVGFSLLYSRTILRILPMHDRPYVRLLLMVCILFLLNNAMAYAMTVLCDTIWGDGSDELFRLQGIYTYGMIATFVSCIYSNAFYLETYMRTEDEKRRLEIALLKEQEVALQSQLDALKSQIDTHFMFNNFSILAELIEEDRVLAGKFLANLSKVYRYIIQNMKRHKVPVGEEIAFLDAYLYLIEMRYGKTVVVHIENDVRIADGCMPPACLQLLVENAIKHNRHSAEQPLHIDIRREGDYISVCNPLAPLFSAAEPSTGIGQKNIAERYALLSDRQMLVSFTSRTYAVKLPILEN</sequence>
<dbReference type="Pfam" id="PF06580">
    <property type="entry name" value="His_kinase"/>
    <property type="match status" value="1"/>
</dbReference>
<dbReference type="PANTHER" id="PTHR34220">
    <property type="entry name" value="SENSOR HISTIDINE KINASE YPDA"/>
    <property type="match status" value="1"/>
</dbReference>
<keyword evidence="1" id="KW-0812">Transmembrane</keyword>
<evidence type="ECO:0000313" key="3">
    <source>
        <dbReference type="EMBL" id="UWN65051.1"/>
    </source>
</evidence>